<evidence type="ECO:0000313" key="2">
    <source>
        <dbReference type="EMBL" id="GKV28732.1"/>
    </source>
</evidence>
<keyword evidence="3" id="KW-1185">Reference proteome</keyword>
<reference evidence="2 3" key="1">
    <citation type="journal article" date="2021" name="Commun. Biol.">
        <title>The genome of Shorea leprosula (Dipterocarpaceae) highlights the ecological relevance of drought in aseasonal tropical rainforests.</title>
        <authorList>
            <person name="Ng K.K.S."/>
            <person name="Kobayashi M.J."/>
            <person name="Fawcett J.A."/>
            <person name="Hatakeyama M."/>
            <person name="Paape T."/>
            <person name="Ng C.H."/>
            <person name="Ang C.C."/>
            <person name="Tnah L.H."/>
            <person name="Lee C.T."/>
            <person name="Nishiyama T."/>
            <person name="Sese J."/>
            <person name="O'Brien M.J."/>
            <person name="Copetti D."/>
            <person name="Mohd Noor M.I."/>
            <person name="Ong R.C."/>
            <person name="Putra M."/>
            <person name="Sireger I.Z."/>
            <person name="Indrioko S."/>
            <person name="Kosugi Y."/>
            <person name="Izuno A."/>
            <person name="Isagi Y."/>
            <person name="Lee S.L."/>
            <person name="Shimizu K.K."/>
        </authorList>
    </citation>
    <scope>NUCLEOTIDE SEQUENCE [LARGE SCALE GENOMIC DNA]</scope>
    <source>
        <strain evidence="2">214</strain>
    </source>
</reference>
<name>A0AAV5KWA7_9ROSI</name>
<dbReference type="AlphaFoldDB" id="A0AAV5KWA7"/>
<dbReference type="Proteomes" id="UP001054252">
    <property type="component" value="Unassembled WGS sequence"/>
</dbReference>
<organism evidence="2 3">
    <name type="scientific">Rubroshorea leprosula</name>
    <dbReference type="NCBI Taxonomy" id="152421"/>
    <lineage>
        <taxon>Eukaryota</taxon>
        <taxon>Viridiplantae</taxon>
        <taxon>Streptophyta</taxon>
        <taxon>Embryophyta</taxon>
        <taxon>Tracheophyta</taxon>
        <taxon>Spermatophyta</taxon>
        <taxon>Magnoliopsida</taxon>
        <taxon>eudicotyledons</taxon>
        <taxon>Gunneridae</taxon>
        <taxon>Pentapetalae</taxon>
        <taxon>rosids</taxon>
        <taxon>malvids</taxon>
        <taxon>Malvales</taxon>
        <taxon>Dipterocarpaceae</taxon>
        <taxon>Rubroshorea</taxon>
    </lineage>
</organism>
<dbReference type="PANTHER" id="PTHR11439">
    <property type="entry name" value="GAG-POL-RELATED RETROTRANSPOSON"/>
    <property type="match status" value="1"/>
</dbReference>
<protein>
    <recommendedName>
        <fullName evidence="1">Reverse transcriptase Ty1/copia-type domain-containing protein</fullName>
    </recommendedName>
</protein>
<dbReference type="Pfam" id="PF07727">
    <property type="entry name" value="RVT_2"/>
    <property type="match status" value="1"/>
</dbReference>
<proteinExistence type="predicted"/>
<comment type="caution">
    <text evidence="2">The sequence shown here is derived from an EMBL/GenBank/DDBJ whole genome shotgun (WGS) entry which is preliminary data.</text>
</comment>
<sequence>MSEEFSALVHQGMWDLVPAHPSQHLIGSKWVFRLKHNQYGNIERYKARLVAKGFHQRPSSDYFNTFSPVIKPTIIQMILSIVVSCGWLIQQLDVNNAFLHGKLDEKLFLQQPVVFVDLDKPTHVCRLWKSIYGLKQAPRAWYKELKAFLLFEGFHNSKSDKSLFILHKDSTVIYFLVYVDDIILTEAINTTVGLFLSQQRYISDLLHKTGMADAKPVTTPMASSASSLHSIGTALSDGTDYQRVVGSLQYLALTGPDISFVVSRLSQFMHCPTDTHWQAAKHVLRYLKGTSCHELLLRPQSSLLLHAFSNADWAGDRATCVSTTGYIVFLSATYLSVNPVLHSRMKHIAIDLHFIRDLVDKKLFHVSHISSHD</sequence>
<dbReference type="CDD" id="cd09272">
    <property type="entry name" value="RNase_HI_RT_Ty1"/>
    <property type="match status" value="1"/>
</dbReference>
<evidence type="ECO:0000313" key="3">
    <source>
        <dbReference type="Proteomes" id="UP001054252"/>
    </source>
</evidence>
<accession>A0AAV5KWA7</accession>
<dbReference type="SUPFAM" id="SSF56672">
    <property type="entry name" value="DNA/RNA polymerases"/>
    <property type="match status" value="1"/>
</dbReference>
<dbReference type="InterPro" id="IPR043502">
    <property type="entry name" value="DNA/RNA_pol_sf"/>
</dbReference>
<evidence type="ECO:0000259" key="1">
    <source>
        <dbReference type="Pfam" id="PF07727"/>
    </source>
</evidence>
<feature type="domain" description="Reverse transcriptase Ty1/copia-type" evidence="1">
    <location>
        <begin position="13"/>
        <end position="187"/>
    </location>
</feature>
<dbReference type="InterPro" id="IPR013103">
    <property type="entry name" value="RVT_2"/>
</dbReference>
<dbReference type="PANTHER" id="PTHR11439:SF463">
    <property type="entry name" value="REVERSE TRANSCRIPTASE TY1_COPIA-TYPE DOMAIN-CONTAINING PROTEIN"/>
    <property type="match status" value="1"/>
</dbReference>
<dbReference type="EMBL" id="BPVZ01000080">
    <property type="protein sequence ID" value="GKV28732.1"/>
    <property type="molecule type" value="Genomic_DNA"/>
</dbReference>
<gene>
    <name evidence="2" type="ORF">SLEP1_g37748</name>
</gene>